<comment type="caution">
    <text evidence="2">The sequence shown here is derived from an EMBL/GenBank/DDBJ whole genome shotgun (WGS) entry which is preliminary data.</text>
</comment>
<organism evidence="2 3">
    <name type="scientific">Staphylotrichum longicolle</name>
    <dbReference type="NCBI Taxonomy" id="669026"/>
    <lineage>
        <taxon>Eukaryota</taxon>
        <taxon>Fungi</taxon>
        <taxon>Dikarya</taxon>
        <taxon>Ascomycota</taxon>
        <taxon>Pezizomycotina</taxon>
        <taxon>Sordariomycetes</taxon>
        <taxon>Sordariomycetidae</taxon>
        <taxon>Sordariales</taxon>
        <taxon>Chaetomiaceae</taxon>
        <taxon>Staphylotrichum</taxon>
    </lineage>
</organism>
<feature type="region of interest" description="Disordered" evidence="1">
    <location>
        <begin position="359"/>
        <end position="408"/>
    </location>
</feature>
<dbReference type="AlphaFoldDB" id="A0AAD4HZZ5"/>
<feature type="region of interest" description="Disordered" evidence="1">
    <location>
        <begin position="1"/>
        <end position="27"/>
    </location>
</feature>
<evidence type="ECO:0000313" key="2">
    <source>
        <dbReference type="EMBL" id="KAG7293869.1"/>
    </source>
</evidence>
<keyword evidence="3" id="KW-1185">Reference proteome</keyword>
<protein>
    <submittedName>
        <fullName evidence="2">Uncharacterized protein</fullName>
    </submittedName>
</protein>
<gene>
    <name evidence="2" type="ORF">NEMBOFW57_003929</name>
</gene>
<proteinExistence type="predicted"/>
<feature type="compositionally biased region" description="Polar residues" evidence="1">
    <location>
        <begin position="387"/>
        <end position="400"/>
    </location>
</feature>
<dbReference type="Proteomes" id="UP001197093">
    <property type="component" value="Unassembled WGS sequence"/>
</dbReference>
<feature type="region of interest" description="Disordered" evidence="1">
    <location>
        <begin position="290"/>
        <end position="317"/>
    </location>
</feature>
<name>A0AAD4HZZ5_9PEZI</name>
<evidence type="ECO:0000313" key="3">
    <source>
        <dbReference type="Proteomes" id="UP001197093"/>
    </source>
</evidence>
<dbReference type="EMBL" id="JAHCVI010000001">
    <property type="protein sequence ID" value="KAG7293869.1"/>
    <property type="molecule type" value="Genomic_DNA"/>
</dbReference>
<evidence type="ECO:0000256" key="1">
    <source>
        <dbReference type="SAM" id="MobiDB-lite"/>
    </source>
</evidence>
<sequence>MGDQRFGAGRAGGVRPPPGFENLVSNQGIEVGAGAAATPIEESNSSTSSSSALGATLGIFPFPAPLEFPRSPPRSSTSVRSSAASGCSILPEVSSEYTDREKMEATNAFFFGHHHEQMVANMAKKFQDLLDYDKTKNRKILHIDWIAGNPTDPIKKEGDGAHGGMSAEDRRLSESVARSVMRITHDVVEWDETETWNKSLFYGDWLNDHKGLRQFFIEIQVKRISGADEELLEKCGISPEYVWLPLHDDKAPAITPIVIPLLVPQQFLPQPAARELPNPHQAACEPIPEVEEEEYATPAPAPSLEVPTCSADKGKGKAVAPPVVNPAAPVIVSSDNFQSAQKRTPLPNIGDLALRQQDEADTTAPSGNPSARRTGIPRSQPLHATGSLESLESTQSGATDSSDESYQEEGTIYLSDDVDPFDALLPAHATPAVSAADLHRQREEFDRNSYAKREELTRIFSFLNDPAFIERKNKSFVYAVRIVAVPDRGNVVNEFNGPPVSDRYGTLLAQGGWVVPPLQERIQWRDEHKRSYRNKGARLGKYDGLPRPQYQNAMPMKFDWSGGTDPRYFGPAPPLWRELCDPCMEDIYWMTWQLLSGKQFLGFRPGAGFGVVRRDPAGDLEMLHKCQFKSPCTEALYHAASYPRVKETK</sequence>
<accession>A0AAD4HZZ5</accession>
<reference evidence="2" key="1">
    <citation type="submission" date="2023-02" db="EMBL/GenBank/DDBJ databases">
        <authorList>
            <person name="Palmer J.M."/>
        </authorList>
    </citation>
    <scope>NUCLEOTIDE SEQUENCE</scope>
    <source>
        <strain evidence="2">FW57</strain>
    </source>
</reference>